<sequence length="232" mass="23152">MSNSRLTTILTVIAAIVALGATAVVIAQVTSPDSSQGRAADTAPATPPVSPATTPAGADSSSASPSPSKSGASSESADSDSGSGSASSNDAAVPECENADLTASYAAGDAGAGHRYGAIRIENTSDHACTTGGFGGLSYVGKGDGTQVGAPATRDGDSDGAFVLDPGQAATSEVDEVVAQNYPKKKCDPVDVDGFRIYVPNSTKSQFVKHPTTGCLNSDIELISHQAFAKVR</sequence>
<evidence type="ECO:0000313" key="3">
    <source>
        <dbReference type="EMBL" id="MBF4162450.1"/>
    </source>
</evidence>
<reference evidence="3" key="1">
    <citation type="submission" date="2020-11" db="EMBL/GenBank/DDBJ databases">
        <title>Nocardioides sp. CBS4Y-1, whole genome shotgun sequence.</title>
        <authorList>
            <person name="Tuo L."/>
        </authorList>
    </citation>
    <scope>NUCLEOTIDE SEQUENCE</scope>
    <source>
        <strain evidence="3">CBS4Y-1</strain>
    </source>
</reference>
<evidence type="ECO:0000256" key="1">
    <source>
        <dbReference type="SAM" id="MobiDB-lite"/>
    </source>
</evidence>
<organism evidence="3 4">
    <name type="scientific">Nocardioides acrostichi</name>
    <dbReference type="NCBI Taxonomy" id="2784339"/>
    <lineage>
        <taxon>Bacteria</taxon>
        <taxon>Bacillati</taxon>
        <taxon>Actinomycetota</taxon>
        <taxon>Actinomycetes</taxon>
        <taxon>Propionibacteriales</taxon>
        <taxon>Nocardioidaceae</taxon>
        <taxon>Nocardioides</taxon>
    </lineage>
</organism>
<protein>
    <submittedName>
        <fullName evidence="3">DUF4232 domain-containing protein</fullName>
    </submittedName>
</protein>
<gene>
    <name evidence="3" type="ORF">ISG29_12175</name>
</gene>
<proteinExistence type="predicted"/>
<name>A0A930V2C8_9ACTN</name>
<evidence type="ECO:0000259" key="2">
    <source>
        <dbReference type="Pfam" id="PF14016"/>
    </source>
</evidence>
<dbReference type="RefSeq" id="WP_194503703.1">
    <property type="nucleotide sequence ID" value="NZ_JADIVZ010000005.1"/>
</dbReference>
<dbReference type="Pfam" id="PF14016">
    <property type="entry name" value="DUF4232"/>
    <property type="match status" value="1"/>
</dbReference>
<feature type="domain" description="DUF4232" evidence="2">
    <location>
        <begin position="96"/>
        <end position="217"/>
    </location>
</feature>
<feature type="region of interest" description="Disordered" evidence="1">
    <location>
        <begin position="32"/>
        <end position="93"/>
    </location>
</feature>
<evidence type="ECO:0000313" key="4">
    <source>
        <dbReference type="Proteomes" id="UP000656804"/>
    </source>
</evidence>
<dbReference type="AlphaFoldDB" id="A0A930V2C8"/>
<comment type="caution">
    <text evidence="3">The sequence shown here is derived from an EMBL/GenBank/DDBJ whole genome shotgun (WGS) entry which is preliminary data.</text>
</comment>
<dbReference type="InterPro" id="IPR025326">
    <property type="entry name" value="DUF4232"/>
</dbReference>
<dbReference type="Proteomes" id="UP000656804">
    <property type="component" value="Unassembled WGS sequence"/>
</dbReference>
<feature type="compositionally biased region" description="Low complexity" evidence="1">
    <location>
        <begin position="51"/>
        <end position="92"/>
    </location>
</feature>
<accession>A0A930V2C8</accession>
<keyword evidence="4" id="KW-1185">Reference proteome</keyword>
<dbReference type="EMBL" id="JADIVZ010000005">
    <property type="protein sequence ID" value="MBF4162450.1"/>
    <property type="molecule type" value="Genomic_DNA"/>
</dbReference>